<dbReference type="InterPro" id="IPR017972">
    <property type="entry name" value="Cyt_P450_CS"/>
</dbReference>
<evidence type="ECO:0000256" key="4">
    <source>
        <dbReference type="ARBA" id="ARBA00022723"/>
    </source>
</evidence>
<keyword evidence="10" id="KW-1185">Reference proteome</keyword>
<dbReference type="PANTHER" id="PTHR46696:SF4">
    <property type="entry name" value="BIOTIN BIOSYNTHESIS CYTOCHROME P450"/>
    <property type="match status" value="1"/>
</dbReference>
<dbReference type="GO" id="GO:0006707">
    <property type="term" value="P:cholesterol catabolic process"/>
    <property type="evidence" value="ECO:0007669"/>
    <property type="project" value="TreeGrafter"/>
</dbReference>
<comment type="cofactor">
    <cofactor evidence="1">
        <name>heme</name>
        <dbReference type="ChEBI" id="CHEBI:30413"/>
    </cofactor>
</comment>
<dbReference type="PRINTS" id="PR00385">
    <property type="entry name" value="P450"/>
</dbReference>
<reference evidence="9 10" key="1">
    <citation type="submission" date="2014-04" db="EMBL/GenBank/DDBJ databases">
        <title>The Genome Sequence of Mycobacterium tuberculosis TKK-01-0051.</title>
        <authorList>
            <consortium name="The Broad Institute Genomics Platform"/>
            <consortium name="The Broad Institute Genome Sequencing Center for Infectious Disease"/>
            <person name="Earl A.M."/>
            <person name="Cohen K."/>
            <person name="Pym A."/>
            <person name="Bishai W."/>
            <person name="Maharaj K."/>
            <person name="Desjardins C."/>
            <person name="Abeel T."/>
            <person name="Young S."/>
            <person name="Zeng Q."/>
            <person name="Gargeya S."/>
            <person name="Abouelleil A."/>
            <person name="Alvarado L."/>
            <person name="Chapman S.B."/>
            <person name="Gainer-Dewar J."/>
            <person name="Goldberg J."/>
            <person name="Griggs A."/>
            <person name="Gujja S."/>
            <person name="Hansen M."/>
            <person name="Howarth C."/>
            <person name="Imamovic A."/>
            <person name="Larimer J."/>
            <person name="Murphy C."/>
            <person name="Naylor J."/>
            <person name="Pearson M."/>
            <person name="Poon T.W."/>
            <person name="Priest M."/>
            <person name="Roberts A."/>
            <person name="Saif S."/>
            <person name="Shea T."/>
            <person name="Sykes S."/>
            <person name="Wortman J."/>
            <person name="Nusbaum C."/>
            <person name="Birren B."/>
        </authorList>
    </citation>
    <scope>NUCLEOTIDE SEQUENCE [LARGE SCALE GENOMIC DNA]</scope>
    <source>
        <strain evidence="9 10">TKK-01-0051</strain>
    </source>
</reference>
<dbReference type="GO" id="GO:0008395">
    <property type="term" value="F:steroid hydroxylase activity"/>
    <property type="evidence" value="ECO:0007669"/>
    <property type="project" value="TreeGrafter"/>
</dbReference>
<keyword evidence="7 8" id="KW-0503">Monooxygenase</keyword>
<dbReference type="SUPFAM" id="SSF48264">
    <property type="entry name" value="Cytochrome P450"/>
    <property type="match status" value="1"/>
</dbReference>
<evidence type="ECO:0000256" key="8">
    <source>
        <dbReference type="RuleBase" id="RU000461"/>
    </source>
</evidence>
<dbReference type="PANTHER" id="PTHR46696">
    <property type="entry name" value="P450, PUTATIVE (EUROFUNG)-RELATED"/>
    <property type="match status" value="1"/>
</dbReference>
<dbReference type="GO" id="GO:0020037">
    <property type="term" value="F:heme binding"/>
    <property type="evidence" value="ECO:0007669"/>
    <property type="project" value="InterPro"/>
</dbReference>
<dbReference type="InterPro" id="IPR036396">
    <property type="entry name" value="Cyt_P450_sf"/>
</dbReference>
<evidence type="ECO:0008006" key="11">
    <source>
        <dbReference type="Google" id="ProtNLM"/>
    </source>
</evidence>
<sequence>MTTADVTSVRLPWDAANPYEFYEARRDEGDVVWDDTAQAWLALSYDAVREVLAGTGWTSDPLANPLARAAIDLVSQDFVKKSMLFADGADHQRLRASVRDVFTRSFVTNLSAGVEALAAALVDEQPIGTPFDFMAEIALPLPVAVIGEWLNLEPGSAQLLRELSPVIIRMLGTLADRQEVAAGAAASVALMAEFLPLAADRRAHPQDDLLSFIAADSELLLEEVVMTAILIAVAGHETTANMLGAGLVTMLTPANDGSRIVDRIDPADSGLVTELLRLNGPVQSTARTATADHVIAGVEIQSGQSVLAVIAAANRDPMVFDEPGRFRLDRDAPAPLSFGYGAHYCLGAALAQLELSTAIPKILARKPVLAGPVQWRDTPAVRGPLNVPIVFTAPEPGQEGR</sequence>
<evidence type="ECO:0000313" key="9">
    <source>
        <dbReference type="EMBL" id="KBZ62197.1"/>
    </source>
</evidence>
<proteinExistence type="inferred from homology"/>
<dbReference type="EMBL" id="JLXW01000008">
    <property type="protein sequence ID" value="KBZ62197.1"/>
    <property type="molecule type" value="Genomic_DNA"/>
</dbReference>
<comment type="caution">
    <text evidence="9">The sequence shown here is derived from an EMBL/GenBank/DDBJ whole genome shotgun (WGS) entry which is preliminary data.</text>
</comment>
<dbReference type="Gene3D" id="1.10.630.10">
    <property type="entry name" value="Cytochrome P450"/>
    <property type="match status" value="1"/>
</dbReference>
<evidence type="ECO:0000313" key="10">
    <source>
        <dbReference type="Proteomes" id="UP000025947"/>
    </source>
</evidence>
<keyword evidence="4 8" id="KW-0479">Metal-binding</keyword>
<dbReference type="GO" id="GO:0005506">
    <property type="term" value="F:iron ion binding"/>
    <property type="evidence" value="ECO:0007669"/>
    <property type="project" value="InterPro"/>
</dbReference>
<dbReference type="GO" id="GO:0036199">
    <property type="term" value="F:cholest-4-en-3-one 26-monooxygenase activity"/>
    <property type="evidence" value="ECO:0007669"/>
    <property type="project" value="TreeGrafter"/>
</dbReference>
<evidence type="ECO:0000256" key="3">
    <source>
        <dbReference type="ARBA" id="ARBA00022617"/>
    </source>
</evidence>
<evidence type="ECO:0000256" key="1">
    <source>
        <dbReference type="ARBA" id="ARBA00001971"/>
    </source>
</evidence>
<dbReference type="Pfam" id="PF00067">
    <property type="entry name" value="p450"/>
    <property type="match status" value="1"/>
</dbReference>
<dbReference type="PATRIC" id="fig|1324261.3.peg.3145"/>
<accession>A0A051TYX9</accession>
<keyword evidence="3 8" id="KW-0349">Heme</keyword>
<dbReference type="PRINTS" id="PR00359">
    <property type="entry name" value="BP450"/>
</dbReference>
<dbReference type="HOGENOM" id="CLU_033716_2_0_11"/>
<evidence type="ECO:0000256" key="2">
    <source>
        <dbReference type="ARBA" id="ARBA00010617"/>
    </source>
</evidence>
<dbReference type="Proteomes" id="UP000025947">
    <property type="component" value="Unassembled WGS sequence"/>
</dbReference>
<dbReference type="AlphaFoldDB" id="A0A051TYX9"/>
<keyword evidence="6 8" id="KW-0408">Iron</keyword>
<comment type="similarity">
    <text evidence="2 8">Belongs to the cytochrome P450 family.</text>
</comment>
<dbReference type="InterPro" id="IPR002397">
    <property type="entry name" value="Cyt_P450_B"/>
</dbReference>
<keyword evidence="5 8" id="KW-0560">Oxidoreductase</keyword>
<dbReference type="InterPro" id="IPR001128">
    <property type="entry name" value="Cyt_P450"/>
</dbReference>
<dbReference type="PROSITE" id="PS00086">
    <property type="entry name" value="CYTOCHROME_P450"/>
    <property type="match status" value="1"/>
</dbReference>
<evidence type="ECO:0000256" key="6">
    <source>
        <dbReference type="ARBA" id="ARBA00023004"/>
    </source>
</evidence>
<name>A0A051TYX9_9MYCO</name>
<dbReference type="RefSeq" id="WP_044485739.1">
    <property type="nucleotide sequence ID" value="NZ_KK328284.1"/>
</dbReference>
<evidence type="ECO:0000256" key="7">
    <source>
        <dbReference type="ARBA" id="ARBA00023033"/>
    </source>
</evidence>
<evidence type="ECO:0000256" key="5">
    <source>
        <dbReference type="ARBA" id="ARBA00023002"/>
    </source>
</evidence>
<protein>
    <recommendedName>
        <fullName evidence="11">Cytochrome P450</fullName>
    </recommendedName>
</protein>
<gene>
    <name evidence="9" type="ORF">K875_03118</name>
</gene>
<organism evidence="9 10">
    <name type="scientific">Mycobacterium [tuberculosis] TKK-01-0051</name>
    <dbReference type="NCBI Taxonomy" id="1324261"/>
    <lineage>
        <taxon>Bacteria</taxon>
        <taxon>Bacillati</taxon>
        <taxon>Actinomycetota</taxon>
        <taxon>Actinomycetes</taxon>
        <taxon>Mycobacteriales</taxon>
        <taxon>Mycobacteriaceae</taxon>
        <taxon>Mycobacterium</taxon>
        <taxon>Mycobacterium avium complex (MAC)</taxon>
    </lineage>
</organism>